<evidence type="ECO:0000259" key="7">
    <source>
        <dbReference type="Pfam" id="PF02687"/>
    </source>
</evidence>
<feature type="transmembrane region" description="Helical" evidence="6">
    <location>
        <begin position="681"/>
        <end position="700"/>
    </location>
</feature>
<feature type="transmembrane region" description="Helical" evidence="6">
    <location>
        <begin position="758"/>
        <end position="776"/>
    </location>
</feature>
<feature type="domain" description="ABC3 transporter permease C-terminal" evidence="7">
    <location>
        <begin position="1041"/>
        <end position="1148"/>
    </location>
</feature>
<gene>
    <name evidence="8" type="ORF">METZ01_LOCUS33892</name>
</gene>
<reference evidence="8" key="1">
    <citation type="submission" date="2018-05" db="EMBL/GenBank/DDBJ databases">
        <authorList>
            <person name="Lanie J.A."/>
            <person name="Ng W.-L."/>
            <person name="Kazmierczak K.M."/>
            <person name="Andrzejewski T.M."/>
            <person name="Davidsen T.M."/>
            <person name="Wayne K.J."/>
            <person name="Tettelin H."/>
            <person name="Glass J.I."/>
            <person name="Rusch D."/>
            <person name="Podicherti R."/>
            <person name="Tsui H.-C.T."/>
            <person name="Winkler M.E."/>
        </authorList>
    </citation>
    <scope>NUCLEOTIDE SEQUENCE</scope>
</reference>
<organism evidence="8">
    <name type="scientific">marine metagenome</name>
    <dbReference type="NCBI Taxonomy" id="408172"/>
    <lineage>
        <taxon>unclassified sequences</taxon>
        <taxon>metagenomes</taxon>
        <taxon>ecological metagenomes</taxon>
    </lineage>
</organism>
<proteinExistence type="predicted"/>
<dbReference type="InterPro" id="IPR003838">
    <property type="entry name" value="ABC3_permease_C"/>
</dbReference>
<dbReference type="EMBL" id="UINC01001451">
    <property type="protein sequence ID" value="SUZ81038.1"/>
    <property type="molecule type" value="Genomic_DNA"/>
</dbReference>
<protein>
    <recommendedName>
        <fullName evidence="7">ABC3 transporter permease C-terminal domain-containing protein</fullName>
    </recommendedName>
</protein>
<sequence length="1158" mass="124154">MLRGLAHFWKLNLAVLLATAVNTAVLTGALIVGDSVRGSLRDMTLDRLGNIELALVVERFFPQSLADRLKESDGFASLHSGAAPVILLPGTAVQIETGTRASKVNVLGIDERFSTMFDGDPLVFDKATGQLFPSAIINETLHRQLGADVGDAILLSFRTRDNIPDDTLLGNKENSEAFGTIRATIVRIVPDAGIGRFGLAQHQAFPSNAYVELDDLQRAIDQEGNVNAVLVGQNPSATTTAPGQTESTTTIGHLLRGVLNLEDLGLLIEQHDGVELVESNEYVLRPLTLAAVEETAKEVGASVTRVTSYLATAMEVGGRSVPYSTISALAGVSADLTSLVLTSGEPAPIPTGNEILINEWVANDIKAGAGDTLRMEYYVVGPYEELELETTDFVVAGVVAMSGLGNDRRLTPDYPGIEDTENIADWDPPFPVDLRRIRTVDEDYWDEYAATPKAFVSEGKANELWSTRYGVITSVRMTPPDAVQIDEFDTLFETAMLARLNLSQFGMRFLEVRADGLQAATGATDFSGLFIAFSFFLIASATMLAGLLFSLGVETRTEEIGLLLSVGYTLKHVHRRLLAEGSIVATIGALVGLVASVGYAALMMLGLRTLWLPAVGTSMLTLHVVPISLATGWLISMIVVLSVIWFTVQRLGKIPAALLLRGSVHRRIGSSASRRRLRRSFAAISAGFASVMLVLAFATGRAMDPMVFGTIGVPFLAAGLALFSDWCRGSHGHLGPSGTMAFFGMATRNSAWNPGRSILCVALVAFASFVIVTVAANHRDPTRESQTMNSGTGGFALYATSEIPLHEDLNSPDARFDLGFSRDDENLLRGTRIFPLRAVPGDDASCLNLYRPQNPRLLGASPELVERGGFSFATILSPSSLDSEVENQDPDNPWALLYQDLGPNIVPVLGDANSVQWILHLSLGDELIVENEYGQPLHLRIVATFAESVFRSELLISEANLLTHFPSQSGYSTFLLDLAGFPLDTNDGAAGTSIPTQADAVATTLERTLGPYGFDAERTDQLLADFLVVQNTYLATFQLLGGLGLLLGTVGLTVVLIRNVIERRAELATLRAFGFRRNALTRMVLIENAFLLAVGTTIGSMSSLIAVAPRFAGGALDLPWNSLGLILAAVFVVGMVSSTLAVAGALHVPLLPVLKGDQ</sequence>
<feature type="transmembrane region" description="Helical" evidence="6">
    <location>
        <begin position="706"/>
        <end position="723"/>
    </location>
</feature>
<accession>A0A381QQI1</accession>
<feature type="transmembrane region" description="Helical" evidence="6">
    <location>
        <begin position="526"/>
        <end position="549"/>
    </location>
</feature>
<dbReference type="InterPro" id="IPR051125">
    <property type="entry name" value="ABC-4/HrtB_transporter"/>
</dbReference>
<dbReference type="PANTHER" id="PTHR43738:SF2">
    <property type="entry name" value="ABC TRANSPORTER PERMEASE"/>
    <property type="match status" value="1"/>
</dbReference>
<feature type="domain" description="ABC3 transporter permease C-terminal" evidence="7">
    <location>
        <begin position="531"/>
        <end position="655"/>
    </location>
</feature>
<feature type="transmembrane region" description="Helical" evidence="6">
    <location>
        <begin position="583"/>
        <end position="607"/>
    </location>
</feature>
<feature type="transmembrane region" description="Helical" evidence="6">
    <location>
        <begin position="627"/>
        <end position="648"/>
    </location>
</feature>
<dbReference type="AlphaFoldDB" id="A0A381QQI1"/>
<dbReference type="PANTHER" id="PTHR43738">
    <property type="entry name" value="ABC TRANSPORTER, MEMBRANE PROTEIN"/>
    <property type="match status" value="1"/>
</dbReference>
<feature type="transmembrane region" description="Helical" evidence="6">
    <location>
        <begin position="1082"/>
        <end position="1105"/>
    </location>
</feature>
<evidence type="ECO:0000313" key="8">
    <source>
        <dbReference type="EMBL" id="SUZ81038.1"/>
    </source>
</evidence>
<comment type="subcellular location">
    <subcellularLocation>
        <location evidence="1">Cell membrane</location>
        <topology evidence="1">Multi-pass membrane protein</topology>
    </subcellularLocation>
</comment>
<evidence type="ECO:0000256" key="3">
    <source>
        <dbReference type="ARBA" id="ARBA00022692"/>
    </source>
</evidence>
<keyword evidence="2" id="KW-1003">Cell membrane</keyword>
<evidence type="ECO:0000256" key="6">
    <source>
        <dbReference type="SAM" id="Phobius"/>
    </source>
</evidence>
<evidence type="ECO:0000256" key="2">
    <source>
        <dbReference type="ARBA" id="ARBA00022475"/>
    </source>
</evidence>
<evidence type="ECO:0000256" key="1">
    <source>
        <dbReference type="ARBA" id="ARBA00004651"/>
    </source>
</evidence>
<feature type="transmembrane region" description="Helical" evidence="6">
    <location>
        <begin position="1125"/>
        <end position="1154"/>
    </location>
</feature>
<evidence type="ECO:0000256" key="5">
    <source>
        <dbReference type="ARBA" id="ARBA00023136"/>
    </source>
</evidence>
<keyword evidence="4 6" id="KW-1133">Transmembrane helix</keyword>
<name>A0A381QQI1_9ZZZZ</name>
<keyword evidence="5 6" id="KW-0472">Membrane</keyword>
<feature type="transmembrane region" description="Helical" evidence="6">
    <location>
        <begin position="1039"/>
        <end position="1061"/>
    </location>
</feature>
<dbReference type="Pfam" id="PF02687">
    <property type="entry name" value="FtsX"/>
    <property type="match status" value="2"/>
</dbReference>
<dbReference type="GO" id="GO:0005886">
    <property type="term" value="C:plasma membrane"/>
    <property type="evidence" value="ECO:0007669"/>
    <property type="project" value="UniProtKB-SubCell"/>
</dbReference>
<evidence type="ECO:0000256" key="4">
    <source>
        <dbReference type="ARBA" id="ARBA00022989"/>
    </source>
</evidence>
<keyword evidence="3 6" id="KW-0812">Transmembrane</keyword>